<proteinExistence type="inferred from homology"/>
<organism evidence="4 5">
    <name type="scientific">Lasallia pustulata</name>
    <dbReference type="NCBI Taxonomy" id="136370"/>
    <lineage>
        <taxon>Eukaryota</taxon>
        <taxon>Fungi</taxon>
        <taxon>Dikarya</taxon>
        <taxon>Ascomycota</taxon>
        <taxon>Pezizomycotina</taxon>
        <taxon>Lecanoromycetes</taxon>
        <taxon>OSLEUM clade</taxon>
        <taxon>Umbilicariomycetidae</taxon>
        <taxon>Umbilicariales</taxon>
        <taxon>Umbilicariaceae</taxon>
        <taxon>Lasallia</taxon>
    </lineage>
</organism>
<name>A0A1W5DEC1_9LECA</name>
<evidence type="ECO:0000259" key="3">
    <source>
        <dbReference type="PROSITE" id="PS50405"/>
    </source>
</evidence>
<dbReference type="InterPro" id="IPR004046">
    <property type="entry name" value="GST_C"/>
</dbReference>
<dbReference type="InterPro" id="IPR004045">
    <property type="entry name" value="Glutathione_S-Trfase_N"/>
</dbReference>
<evidence type="ECO:0000259" key="2">
    <source>
        <dbReference type="PROSITE" id="PS50404"/>
    </source>
</evidence>
<dbReference type="Proteomes" id="UP000192927">
    <property type="component" value="Unassembled WGS sequence"/>
</dbReference>
<dbReference type="Pfam" id="PF00043">
    <property type="entry name" value="GST_C"/>
    <property type="match status" value="1"/>
</dbReference>
<dbReference type="InterPro" id="IPR040079">
    <property type="entry name" value="Glutathione_S-Trfase"/>
</dbReference>
<comment type="similarity">
    <text evidence="1">Belongs to the GST superfamily.</text>
</comment>
<dbReference type="SUPFAM" id="SSF47616">
    <property type="entry name" value="GST C-terminal domain-like"/>
    <property type="match status" value="1"/>
</dbReference>
<accession>A0A1W5DEC1</accession>
<evidence type="ECO:0000313" key="4">
    <source>
        <dbReference type="EMBL" id="SLM41527.1"/>
    </source>
</evidence>
<evidence type="ECO:0000313" key="5">
    <source>
        <dbReference type="Proteomes" id="UP000192927"/>
    </source>
</evidence>
<dbReference type="Gene3D" id="1.20.1050.130">
    <property type="match status" value="1"/>
</dbReference>
<dbReference type="InterPro" id="IPR036249">
    <property type="entry name" value="Thioredoxin-like_sf"/>
</dbReference>
<dbReference type="SFLD" id="SFLDG00358">
    <property type="entry name" value="Main_(cytGST)"/>
    <property type="match status" value="1"/>
</dbReference>
<dbReference type="InterPro" id="IPR036282">
    <property type="entry name" value="Glutathione-S-Trfase_C_sf"/>
</dbReference>
<dbReference type="EMBL" id="FWEW01003885">
    <property type="protein sequence ID" value="SLM41527.1"/>
    <property type="molecule type" value="Genomic_DNA"/>
</dbReference>
<dbReference type="PROSITE" id="PS50405">
    <property type="entry name" value="GST_CTER"/>
    <property type="match status" value="1"/>
</dbReference>
<dbReference type="PANTHER" id="PTHR44051">
    <property type="entry name" value="GLUTATHIONE S-TRANSFERASE-RELATED"/>
    <property type="match status" value="1"/>
</dbReference>
<dbReference type="PROSITE" id="PS50404">
    <property type="entry name" value="GST_NTER"/>
    <property type="match status" value="1"/>
</dbReference>
<dbReference type="SUPFAM" id="SSF52833">
    <property type="entry name" value="Thioredoxin-like"/>
    <property type="match status" value="1"/>
</dbReference>
<feature type="domain" description="GST N-terminal" evidence="2">
    <location>
        <begin position="4"/>
        <end position="102"/>
    </location>
</feature>
<keyword evidence="5" id="KW-1185">Reference proteome</keyword>
<reference evidence="5" key="1">
    <citation type="submission" date="2017-03" db="EMBL/GenBank/DDBJ databases">
        <authorList>
            <person name="Sharma R."/>
            <person name="Thines M."/>
        </authorList>
    </citation>
    <scope>NUCLEOTIDE SEQUENCE [LARGE SCALE GENOMIC DNA]</scope>
</reference>
<sequence length="241" mass="27639">MSLLQPIVLHGHPGPNPWKISILLEELNIPYTTKIYTTPELKQPAFLALNRNGLAPVIEDPNTHLRLCEASTLLTCHLQAAANPSQSGAIMDYVLEQYDTEKRLSFTTMPEKYLMKQWLQFQTTTQGPLLQHIFRWTFTDPLPAARAGYVQNFRRALRVLDDELAEREWLVGDRCSAADLSHVPFHSRIEDIMGDDRPDMEAEFPHLDAWYKRMLERPTVQKMLADRDEASERLASLAGKK</sequence>
<dbReference type="PANTHER" id="PTHR44051:SF3">
    <property type="entry name" value="TRANSCRIPTIONAL REGULATOR URE2"/>
    <property type="match status" value="1"/>
</dbReference>
<protein>
    <submittedName>
        <fullName evidence="4">Thioredoxin-like fold</fullName>
    </submittedName>
</protein>
<dbReference type="Pfam" id="PF13409">
    <property type="entry name" value="GST_N_2"/>
    <property type="match status" value="1"/>
</dbReference>
<dbReference type="InterPro" id="IPR010987">
    <property type="entry name" value="Glutathione-S-Trfase_C-like"/>
</dbReference>
<dbReference type="AlphaFoldDB" id="A0A1W5DEC1"/>
<evidence type="ECO:0000256" key="1">
    <source>
        <dbReference type="ARBA" id="ARBA00007409"/>
    </source>
</evidence>
<feature type="domain" description="GST C-terminal" evidence="3">
    <location>
        <begin position="108"/>
        <end position="237"/>
    </location>
</feature>
<dbReference type="SFLD" id="SFLDS00019">
    <property type="entry name" value="Glutathione_Transferase_(cytos"/>
    <property type="match status" value="1"/>
</dbReference>